<evidence type="ECO:0000313" key="2">
    <source>
        <dbReference type="EMBL" id="MCQ8128031.1"/>
    </source>
</evidence>
<feature type="transmembrane region" description="Helical" evidence="1">
    <location>
        <begin position="165"/>
        <end position="183"/>
    </location>
</feature>
<comment type="caution">
    <text evidence="2">The sequence shown here is derived from an EMBL/GenBank/DDBJ whole genome shotgun (WGS) entry which is preliminary data.</text>
</comment>
<dbReference type="EMBL" id="JANIBK010000021">
    <property type="protein sequence ID" value="MCQ8128031.1"/>
    <property type="molecule type" value="Genomic_DNA"/>
</dbReference>
<keyword evidence="3" id="KW-1185">Reference proteome</keyword>
<keyword evidence="1" id="KW-0472">Membrane</keyword>
<feature type="transmembrane region" description="Helical" evidence="1">
    <location>
        <begin position="139"/>
        <end position="159"/>
    </location>
</feature>
<keyword evidence="1" id="KW-1133">Transmembrane helix</keyword>
<dbReference type="Pfam" id="PF07758">
    <property type="entry name" value="DUF1614"/>
    <property type="match status" value="1"/>
</dbReference>
<evidence type="ECO:0000313" key="3">
    <source>
        <dbReference type="Proteomes" id="UP001524586"/>
    </source>
</evidence>
<feature type="transmembrane region" description="Helical" evidence="1">
    <location>
        <begin position="89"/>
        <end position="109"/>
    </location>
</feature>
<dbReference type="RefSeq" id="WP_256614394.1">
    <property type="nucleotide sequence ID" value="NZ_JANIBK010000021.1"/>
</dbReference>
<feature type="transmembrane region" description="Helical" evidence="1">
    <location>
        <begin position="40"/>
        <end position="57"/>
    </location>
</feature>
<protein>
    <submittedName>
        <fullName evidence="2">DUF1614 domain-containing protein</fullName>
    </submittedName>
</protein>
<feature type="transmembrane region" description="Helical" evidence="1">
    <location>
        <begin position="195"/>
        <end position="217"/>
    </location>
</feature>
<name>A0ABT1U4J1_9GAMM</name>
<gene>
    <name evidence="2" type="ORF">NP596_06105</name>
</gene>
<keyword evidence="1" id="KW-0812">Transmembrane</keyword>
<accession>A0ABT1U4J1</accession>
<dbReference type="InterPro" id="IPR011672">
    <property type="entry name" value="DUF1614"/>
</dbReference>
<sequence length="218" mass="22674">MPAISLMLFFLMSVFLVAMIQVQFFQIAFAKLGLTPEATLAVLIGTLLGSGINLPIFKLKIQHTGHLVALPGRKPIWELFQPVREGCTVIAINVGGCVIPVGLCVYFISLQLIEPLLLGVDILIIAGLSYRLSRPVPGLGIAMPLFIAPLASALLALILDPAHAAHLAYIGGVLGVLIGADILHLKSVGSLGVPVASIGGAGTFDGIFLTGIIAALLA</sequence>
<reference evidence="2 3" key="1">
    <citation type="submission" date="2022-07" db="EMBL/GenBank/DDBJ databases">
        <title>Methylomonas rivi sp. nov., Methylomonas rosea sp. nov., Methylomonas aureus sp. nov. and Methylomonas subterranea sp. nov., four novel methanotrophs isolated from a freshwater creek and the deep terrestrial subsurface.</title>
        <authorList>
            <person name="Abin C."/>
            <person name="Sankaranarayanan K."/>
            <person name="Garner C."/>
            <person name="Sindelar R."/>
            <person name="Kotary K."/>
            <person name="Garner R."/>
            <person name="Barclay S."/>
            <person name="Lawson P."/>
            <person name="Krumholz L."/>
        </authorList>
    </citation>
    <scope>NUCLEOTIDE SEQUENCE [LARGE SCALE GENOMIC DNA]</scope>
    <source>
        <strain evidence="2 3">WSC-6</strain>
    </source>
</reference>
<evidence type="ECO:0000256" key="1">
    <source>
        <dbReference type="SAM" id="Phobius"/>
    </source>
</evidence>
<organism evidence="2 3">
    <name type="scientific">Methylomonas rivi</name>
    <dbReference type="NCBI Taxonomy" id="2952226"/>
    <lineage>
        <taxon>Bacteria</taxon>
        <taxon>Pseudomonadati</taxon>
        <taxon>Pseudomonadota</taxon>
        <taxon>Gammaproteobacteria</taxon>
        <taxon>Methylococcales</taxon>
        <taxon>Methylococcaceae</taxon>
        <taxon>Methylomonas</taxon>
    </lineage>
</organism>
<proteinExistence type="predicted"/>
<dbReference type="Proteomes" id="UP001524586">
    <property type="component" value="Unassembled WGS sequence"/>
</dbReference>